<dbReference type="Proteomes" id="UP001054945">
    <property type="component" value="Unassembled WGS sequence"/>
</dbReference>
<dbReference type="AlphaFoldDB" id="A0AAV4T1Q2"/>
<gene>
    <name evidence="1" type="ORF">CEXT_38981</name>
</gene>
<accession>A0AAV4T1Q2</accession>
<protein>
    <submittedName>
        <fullName evidence="1">Uncharacterized protein</fullName>
    </submittedName>
</protein>
<keyword evidence="2" id="KW-1185">Reference proteome</keyword>
<organism evidence="1 2">
    <name type="scientific">Caerostris extrusa</name>
    <name type="common">Bark spider</name>
    <name type="synonym">Caerostris bankana</name>
    <dbReference type="NCBI Taxonomy" id="172846"/>
    <lineage>
        <taxon>Eukaryota</taxon>
        <taxon>Metazoa</taxon>
        <taxon>Ecdysozoa</taxon>
        <taxon>Arthropoda</taxon>
        <taxon>Chelicerata</taxon>
        <taxon>Arachnida</taxon>
        <taxon>Araneae</taxon>
        <taxon>Araneomorphae</taxon>
        <taxon>Entelegynae</taxon>
        <taxon>Araneoidea</taxon>
        <taxon>Araneidae</taxon>
        <taxon>Caerostris</taxon>
    </lineage>
</organism>
<comment type="caution">
    <text evidence="1">The sequence shown here is derived from an EMBL/GenBank/DDBJ whole genome shotgun (WGS) entry which is preliminary data.</text>
</comment>
<dbReference type="EMBL" id="BPLR01010346">
    <property type="protein sequence ID" value="GIY38690.1"/>
    <property type="molecule type" value="Genomic_DNA"/>
</dbReference>
<name>A0AAV4T1Q2_CAEEX</name>
<reference evidence="1 2" key="1">
    <citation type="submission" date="2021-06" db="EMBL/GenBank/DDBJ databases">
        <title>Caerostris extrusa draft genome.</title>
        <authorList>
            <person name="Kono N."/>
            <person name="Arakawa K."/>
        </authorList>
    </citation>
    <scope>NUCLEOTIDE SEQUENCE [LARGE SCALE GENOMIC DNA]</scope>
</reference>
<sequence>MAYKLGRGPPERCTLEDHFSESENGFVATVVTASSRKSRDRGTGSASMRLRMIRRACLIASRSEGTKFRGFWTIHVQMRGRYYLKITRYISEYQNVPQRAPALAVVFYRFVPL</sequence>
<proteinExistence type="predicted"/>
<evidence type="ECO:0000313" key="1">
    <source>
        <dbReference type="EMBL" id="GIY38690.1"/>
    </source>
</evidence>
<evidence type="ECO:0000313" key="2">
    <source>
        <dbReference type="Proteomes" id="UP001054945"/>
    </source>
</evidence>